<organism evidence="4 5">
    <name type="scientific">Noviherbaspirillum galbum</name>
    <dbReference type="NCBI Taxonomy" id="2709383"/>
    <lineage>
        <taxon>Bacteria</taxon>
        <taxon>Pseudomonadati</taxon>
        <taxon>Pseudomonadota</taxon>
        <taxon>Betaproteobacteria</taxon>
        <taxon>Burkholderiales</taxon>
        <taxon>Oxalobacteraceae</taxon>
        <taxon>Noviherbaspirillum</taxon>
    </lineage>
</organism>
<dbReference type="PANTHER" id="PTHR43272:SF33">
    <property type="entry name" value="AMP-BINDING DOMAIN-CONTAINING PROTEIN-RELATED"/>
    <property type="match status" value="1"/>
</dbReference>
<evidence type="ECO:0000256" key="2">
    <source>
        <dbReference type="ARBA" id="ARBA00022840"/>
    </source>
</evidence>
<dbReference type="Pfam" id="PF23562">
    <property type="entry name" value="AMP-binding_C_3"/>
    <property type="match status" value="1"/>
</dbReference>
<feature type="domain" description="AMP-dependent synthetase/ligase" evidence="3">
    <location>
        <begin position="13"/>
        <end position="436"/>
    </location>
</feature>
<keyword evidence="5" id="KW-1185">Reference proteome</keyword>
<comment type="caution">
    <text evidence="4">The sequence shown here is derived from an EMBL/GenBank/DDBJ whole genome shotgun (WGS) entry which is preliminary data.</text>
</comment>
<evidence type="ECO:0000313" key="4">
    <source>
        <dbReference type="EMBL" id="NEX63642.1"/>
    </source>
</evidence>
<dbReference type="Pfam" id="PF00501">
    <property type="entry name" value="AMP-binding"/>
    <property type="match status" value="1"/>
</dbReference>
<protein>
    <submittedName>
        <fullName evidence="4">Long-chain fatty acid--CoA ligase</fullName>
    </submittedName>
</protein>
<keyword evidence="2" id="KW-0067">ATP-binding</keyword>
<accession>A0A6B3SYA7</accession>
<dbReference type="Proteomes" id="UP000482155">
    <property type="component" value="Unassembled WGS sequence"/>
</dbReference>
<dbReference type="SUPFAM" id="SSF56801">
    <property type="entry name" value="Acetyl-CoA synthetase-like"/>
    <property type="match status" value="1"/>
</dbReference>
<name>A0A6B3SYA7_9BURK</name>
<proteinExistence type="predicted"/>
<dbReference type="GO" id="GO:0005524">
    <property type="term" value="F:ATP binding"/>
    <property type="evidence" value="ECO:0007669"/>
    <property type="project" value="UniProtKB-KW"/>
</dbReference>
<dbReference type="InterPro" id="IPR020845">
    <property type="entry name" value="AMP-binding_CS"/>
</dbReference>
<dbReference type="GO" id="GO:0016020">
    <property type="term" value="C:membrane"/>
    <property type="evidence" value="ECO:0007669"/>
    <property type="project" value="TreeGrafter"/>
</dbReference>
<dbReference type="PROSITE" id="PS00455">
    <property type="entry name" value="AMP_BINDING"/>
    <property type="match status" value="1"/>
</dbReference>
<dbReference type="InterPro" id="IPR042099">
    <property type="entry name" value="ANL_N_sf"/>
</dbReference>
<evidence type="ECO:0000256" key="1">
    <source>
        <dbReference type="ARBA" id="ARBA00022741"/>
    </source>
</evidence>
<reference evidence="4 5" key="1">
    <citation type="submission" date="2020-02" db="EMBL/GenBank/DDBJ databases">
        <authorList>
            <person name="Kim M.K."/>
        </authorList>
    </citation>
    <scope>NUCLEOTIDE SEQUENCE [LARGE SCALE GENOMIC DNA]</scope>
    <source>
        <strain evidence="4 5">17J57-3</strain>
    </source>
</reference>
<keyword evidence="1" id="KW-0547">Nucleotide-binding</keyword>
<dbReference type="AlphaFoldDB" id="A0A6B3SYA7"/>
<dbReference type="Gene3D" id="3.40.50.12780">
    <property type="entry name" value="N-terminal domain of ligase-like"/>
    <property type="match status" value="1"/>
</dbReference>
<dbReference type="PANTHER" id="PTHR43272">
    <property type="entry name" value="LONG-CHAIN-FATTY-ACID--COA LIGASE"/>
    <property type="match status" value="1"/>
</dbReference>
<gene>
    <name evidence="4" type="ORF">G3574_21395</name>
</gene>
<keyword evidence="4" id="KW-0436">Ligase</keyword>
<dbReference type="InterPro" id="IPR000873">
    <property type="entry name" value="AMP-dep_synth/lig_dom"/>
</dbReference>
<evidence type="ECO:0000313" key="5">
    <source>
        <dbReference type="Proteomes" id="UP000482155"/>
    </source>
</evidence>
<dbReference type="EMBL" id="JAAIVB010000073">
    <property type="protein sequence ID" value="NEX63642.1"/>
    <property type="molecule type" value="Genomic_DNA"/>
</dbReference>
<dbReference type="GO" id="GO:0004467">
    <property type="term" value="F:long-chain fatty acid-CoA ligase activity"/>
    <property type="evidence" value="ECO:0007669"/>
    <property type="project" value="TreeGrafter"/>
</dbReference>
<sequence>MMLPMSTLPQLLQQHADRTPERLSQRHKYRGIWREFSFAKVQENVRELALGLHRLGMQRGETIAIIGENEPEHFWAEFAAQALGCKVVSLYPDLTAEEVAYVLEDSETVYLFAQDQEQVDKGLAIRDRLPLLRGIAYWDDTGMWSYREDVLRTVAGLQEEGRRLHREQPELYRAFLQEGKPDDIAVLSYTSGTTGKPKGVILSHKYLIDNAQRVIDATGAKPGMEYLTYIAPAWATEQIIGITLGVGLPFVVNFPEGPEQVLSNIRELAVEAMVFAPRQWESLASTMQARMLDAGKISRRVYEWGLSVGHEVNVARLEGRPISTRARLAFPLAEALVLRPLRDQLGLTRLRIAGCGGSTMAPDVFRMFHAIGVPLRNIYGSTETGLLTMHQGDCYDLETVGHWLRAHPDADAPLEWQLTKEGELQLRGGTHFRGYYRRPDASAEKIVDGWFCTGDAVTRSGRDELVFLERMSDLRRLASGESFPPQFVETRLRFSPFIKDIMTVGDATREFVVALINIDMNVVSRWAEEKNLSFSTFTDLSQKPEVADLLRTEIQRVNSFLPAHARVRRFANFPKELDPDEGELTRTRKLRREFLEQRYAAVIDGLYAGADAVDIKIPVTYQDGRQGSLAAQVAIHDSETPAQRHGKAVVQRRVA</sequence>
<evidence type="ECO:0000259" key="3">
    <source>
        <dbReference type="Pfam" id="PF00501"/>
    </source>
</evidence>